<protein>
    <recommendedName>
        <fullName evidence="1">F-box domain-containing protein</fullName>
    </recommendedName>
</protein>
<dbReference type="InterPro" id="IPR055411">
    <property type="entry name" value="LRR_FXL15/At3g58940/PEG3-like"/>
</dbReference>
<dbReference type="InterPro" id="IPR055302">
    <property type="entry name" value="F-box_dom-containing"/>
</dbReference>
<comment type="caution">
    <text evidence="2">The sequence shown here is derived from an EMBL/GenBank/DDBJ whole genome shotgun (WGS) entry which is preliminary data.</text>
</comment>
<evidence type="ECO:0000259" key="1">
    <source>
        <dbReference type="PROSITE" id="PS50181"/>
    </source>
</evidence>
<dbReference type="SUPFAM" id="SSF81383">
    <property type="entry name" value="F-box domain"/>
    <property type="match status" value="1"/>
</dbReference>
<evidence type="ECO:0000313" key="3">
    <source>
        <dbReference type="Proteomes" id="UP000324897"/>
    </source>
</evidence>
<feature type="domain" description="F-box" evidence="1">
    <location>
        <begin position="68"/>
        <end position="104"/>
    </location>
</feature>
<dbReference type="Proteomes" id="UP000324897">
    <property type="component" value="Unassembled WGS sequence"/>
</dbReference>
<dbReference type="InterPro" id="IPR036047">
    <property type="entry name" value="F-box-like_dom_sf"/>
</dbReference>
<reference evidence="2 3" key="1">
    <citation type="journal article" date="2019" name="Sci. Rep.">
        <title>A high-quality genome of Eragrostis curvula grass provides insights into Poaceae evolution and supports new strategies to enhance forage quality.</title>
        <authorList>
            <person name="Carballo J."/>
            <person name="Santos B.A.C.M."/>
            <person name="Zappacosta D."/>
            <person name="Garbus I."/>
            <person name="Selva J.P."/>
            <person name="Gallo C.A."/>
            <person name="Diaz A."/>
            <person name="Albertini E."/>
            <person name="Caccamo M."/>
            <person name="Echenique V."/>
        </authorList>
    </citation>
    <scope>NUCLEOTIDE SEQUENCE [LARGE SCALE GENOMIC DNA]</scope>
    <source>
        <strain evidence="3">cv. Victoria</strain>
        <tissue evidence="2">Leaf</tissue>
    </source>
</reference>
<keyword evidence="3" id="KW-1185">Reference proteome</keyword>
<dbReference type="InterPro" id="IPR053781">
    <property type="entry name" value="F-box_AtFBL13-like"/>
</dbReference>
<sequence length="476" mass="53206">MDQPPPQPLVTMERMLHLAQYGMDSQKLDSAMDLMEGFIRSCLPNPPVSANAFLSADFSSPSGGDVAVDRVSALPDDLLRDVVSRLPAKDAARTAMLSSRWRPLWRSARLSLVDTNLLPGGGNNEPPPRRAKDFGAVTAAVSRVLEAHPGPFRCVALTCVPMDAHRAELVRWLHLLAVKGVEELVFVNRPWPLDLPFPAAVFSVASVTRLYLGVWRFPNTATLPRGAAFPNLVELGLGCVVMEDRDLEFVLARSPVLKTLVIYASQRPVNLRIVSRSLWCVQLCRSYVHNVAVEDAPHLERLFLWDTWCDHATRDRVTKVKIDQAPVLRIVGHLVPGIHVLEVGDTVIKVGTKASPTTVVPSVKILALKVHFEVRNEAKMVPSFLRCFPNVETLHVVSEKADQPMGKLNQKFWQENCRVECVQSHIRMMVFHEYRGERSELAFLKFILENGEVLHLLFRYIDVSGDLDSNVVMQAT</sequence>
<gene>
    <name evidence="2" type="ORF">EJB05_16233</name>
</gene>
<dbReference type="InterPro" id="IPR001810">
    <property type="entry name" value="F-box_dom"/>
</dbReference>
<dbReference type="Pfam" id="PF00646">
    <property type="entry name" value="F-box"/>
    <property type="match status" value="1"/>
</dbReference>
<dbReference type="PANTHER" id="PTHR32141">
    <property type="match status" value="1"/>
</dbReference>
<dbReference type="Gramene" id="TVU34401">
    <property type="protein sequence ID" value="TVU34401"/>
    <property type="gene ID" value="EJB05_16233"/>
</dbReference>
<name>A0A5J9VG45_9POAL</name>
<organism evidence="2 3">
    <name type="scientific">Eragrostis curvula</name>
    <name type="common">weeping love grass</name>
    <dbReference type="NCBI Taxonomy" id="38414"/>
    <lineage>
        <taxon>Eukaryota</taxon>
        <taxon>Viridiplantae</taxon>
        <taxon>Streptophyta</taxon>
        <taxon>Embryophyta</taxon>
        <taxon>Tracheophyta</taxon>
        <taxon>Spermatophyta</taxon>
        <taxon>Magnoliopsida</taxon>
        <taxon>Liliopsida</taxon>
        <taxon>Poales</taxon>
        <taxon>Poaceae</taxon>
        <taxon>PACMAD clade</taxon>
        <taxon>Chloridoideae</taxon>
        <taxon>Eragrostideae</taxon>
        <taxon>Eragrostidinae</taxon>
        <taxon>Eragrostis</taxon>
    </lineage>
</organism>
<dbReference type="PROSITE" id="PS50181">
    <property type="entry name" value="FBOX"/>
    <property type="match status" value="1"/>
</dbReference>
<proteinExistence type="predicted"/>
<feature type="non-terminal residue" evidence="2">
    <location>
        <position position="1"/>
    </location>
</feature>
<dbReference type="EMBL" id="RWGY01000009">
    <property type="protein sequence ID" value="TVU34401.1"/>
    <property type="molecule type" value="Genomic_DNA"/>
</dbReference>
<dbReference type="OrthoDB" id="1298252at2759"/>
<dbReference type="InterPro" id="IPR006566">
    <property type="entry name" value="FBD"/>
</dbReference>
<accession>A0A5J9VG45</accession>
<dbReference type="PANTHER" id="PTHR32141:SF149">
    <property type="entry name" value="OS01G0596100 PROTEIN"/>
    <property type="match status" value="1"/>
</dbReference>
<dbReference type="Pfam" id="PF24758">
    <property type="entry name" value="LRR_At5g56370"/>
    <property type="match status" value="1"/>
</dbReference>
<dbReference type="Pfam" id="PF08387">
    <property type="entry name" value="FBD"/>
    <property type="match status" value="1"/>
</dbReference>
<dbReference type="AlphaFoldDB" id="A0A5J9VG45"/>
<evidence type="ECO:0000313" key="2">
    <source>
        <dbReference type="EMBL" id="TVU34401.1"/>
    </source>
</evidence>
<dbReference type="CDD" id="cd22160">
    <property type="entry name" value="F-box_AtFBL13-like"/>
    <property type="match status" value="1"/>
</dbReference>
<dbReference type="Gene3D" id="1.20.1280.50">
    <property type="match status" value="1"/>
</dbReference>